<reference evidence="2" key="1">
    <citation type="submission" date="2023-10" db="EMBL/GenBank/DDBJ databases">
        <authorList>
            <person name="Chen Y."/>
            <person name="Shah S."/>
            <person name="Dougan E. K."/>
            <person name="Thang M."/>
            <person name="Chan C."/>
        </authorList>
    </citation>
    <scope>NUCLEOTIDE SEQUENCE [LARGE SCALE GENOMIC DNA]</scope>
</reference>
<keyword evidence="1" id="KW-1133">Transmembrane helix</keyword>
<evidence type="ECO:0000313" key="2">
    <source>
        <dbReference type="EMBL" id="CAK0855948.1"/>
    </source>
</evidence>
<accession>A0ABN9UAZ9</accession>
<dbReference type="EMBL" id="CAUYUJ010015590">
    <property type="protein sequence ID" value="CAK0855948.1"/>
    <property type="molecule type" value="Genomic_DNA"/>
</dbReference>
<sequence>QAVVIWARASRTISSKDVHGFSAISSKETRTSSMKLVVVCFWFLFGVAVWRCASRRLFVHDQTHHDKSPIGRIKTHTCVQALLHRLPPCLTGLLQWYGLFFLGFCVLMAFTYQTNISLMRAHWLSKAMPTFVRRVSKASLVAGVVGFLFLSAHFVHAALAGSAWRRARRQDYPWAPSTRQDIVFCVLSVPAVYIAMSVQSTARMWMVIENEFGPTSNRFNLGLYRQNLVLCAVCQYWVVWVFSKLCWEFVRERTSEETRLITKYAGFQGVHAFVLVGMVQCGLEFGMAYAESRAAHEDYPIMEQHGDALTTARSKVDDLLVAMTVLCIYNMLLICRFEPITDALGNANAKFLGIRMLLMLRTIQPKVLHFSNVQHALELDANTSKLLHSSLLTFECLLVILFNFFSWEFGARKELLYDARSLKERREEESRDDEYQCLDNES</sequence>
<feature type="transmembrane region" description="Helical" evidence="1">
    <location>
        <begin position="93"/>
        <end position="112"/>
    </location>
</feature>
<evidence type="ECO:0000256" key="1">
    <source>
        <dbReference type="SAM" id="Phobius"/>
    </source>
</evidence>
<gene>
    <name evidence="2" type="ORF">PCOR1329_LOCUS46461</name>
</gene>
<keyword evidence="1" id="KW-0472">Membrane</keyword>
<feature type="transmembrane region" description="Helical" evidence="1">
    <location>
        <begin position="138"/>
        <end position="161"/>
    </location>
</feature>
<protein>
    <submittedName>
        <fullName evidence="2">Uncharacterized protein</fullName>
    </submittedName>
</protein>
<dbReference type="Proteomes" id="UP001189429">
    <property type="component" value="Unassembled WGS sequence"/>
</dbReference>
<name>A0ABN9UAZ9_9DINO</name>
<organism evidence="2 3">
    <name type="scientific">Prorocentrum cordatum</name>
    <dbReference type="NCBI Taxonomy" id="2364126"/>
    <lineage>
        <taxon>Eukaryota</taxon>
        <taxon>Sar</taxon>
        <taxon>Alveolata</taxon>
        <taxon>Dinophyceae</taxon>
        <taxon>Prorocentrales</taxon>
        <taxon>Prorocentraceae</taxon>
        <taxon>Prorocentrum</taxon>
    </lineage>
</organism>
<keyword evidence="1" id="KW-0812">Transmembrane</keyword>
<proteinExistence type="predicted"/>
<keyword evidence="3" id="KW-1185">Reference proteome</keyword>
<comment type="caution">
    <text evidence="2">The sequence shown here is derived from an EMBL/GenBank/DDBJ whole genome shotgun (WGS) entry which is preliminary data.</text>
</comment>
<feature type="non-terminal residue" evidence="2">
    <location>
        <position position="1"/>
    </location>
</feature>
<feature type="transmembrane region" description="Helical" evidence="1">
    <location>
        <begin position="36"/>
        <end position="53"/>
    </location>
</feature>
<evidence type="ECO:0000313" key="3">
    <source>
        <dbReference type="Proteomes" id="UP001189429"/>
    </source>
</evidence>